<evidence type="ECO:0000256" key="12">
    <source>
        <dbReference type="SAM" id="MobiDB-lite"/>
    </source>
</evidence>
<evidence type="ECO:0000256" key="8">
    <source>
        <dbReference type="ARBA" id="ARBA00022989"/>
    </source>
</evidence>
<evidence type="ECO:0000313" key="16">
    <source>
        <dbReference type="Proteomes" id="UP001055439"/>
    </source>
</evidence>
<dbReference type="GO" id="GO:0006813">
    <property type="term" value="P:potassium ion transport"/>
    <property type="evidence" value="ECO:0007669"/>
    <property type="project" value="UniProtKB-KW"/>
</dbReference>
<evidence type="ECO:0000256" key="1">
    <source>
        <dbReference type="ARBA" id="ARBA00003198"/>
    </source>
</evidence>
<comment type="subcellular location">
    <subcellularLocation>
        <location evidence="3">Membrane</location>
        <topology evidence="3">Multi-pass membrane protein</topology>
    </subcellularLocation>
    <subcellularLocation>
        <location evidence="2">Plastid</location>
        <location evidence="2">Chloroplast envelope</location>
    </subcellularLocation>
</comment>
<accession>A0A9E7HIE9</accession>
<feature type="region of interest" description="Disordered" evidence="12">
    <location>
        <begin position="730"/>
        <end position="778"/>
    </location>
</feature>
<dbReference type="GO" id="GO:0006885">
    <property type="term" value="P:regulation of pH"/>
    <property type="evidence" value="ECO:0007669"/>
    <property type="project" value="TreeGrafter"/>
</dbReference>
<dbReference type="GO" id="GO:0012505">
    <property type="term" value="C:endomembrane system"/>
    <property type="evidence" value="ECO:0007669"/>
    <property type="project" value="TreeGrafter"/>
</dbReference>
<feature type="transmembrane region" description="Helical" evidence="13">
    <location>
        <begin position="251"/>
        <end position="284"/>
    </location>
</feature>
<evidence type="ECO:0000256" key="11">
    <source>
        <dbReference type="ARBA" id="ARBA00038341"/>
    </source>
</evidence>
<dbReference type="AlphaFoldDB" id="A0A9E7HIE9"/>
<evidence type="ECO:0000259" key="14">
    <source>
        <dbReference type="Pfam" id="PF00999"/>
    </source>
</evidence>
<comment type="function">
    <text evidence="1">May function as sodium-coupled metabolite transporter across the chloroplast envelope.</text>
</comment>
<dbReference type="InterPro" id="IPR038770">
    <property type="entry name" value="Na+/solute_symporter_sf"/>
</dbReference>
<feature type="compositionally biased region" description="Basic and acidic residues" evidence="12">
    <location>
        <begin position="577"/>
        <end position="586"/>
    </location>
</feature>
<evidence type="ECO:0000256" key="4">
    <source>
        <dbReference type="ARBA" id="ARBA00022448"/>
    </source>
</evidence>
<feature type="transmembrane region" description="Helical" evidence="13">
    <location>
        <begin position="329"/>
        <end position="353"/>
    </location>
</feature>
<keyword evidence="16" id="KW-1185">Reference proteome</keyword>
<feature type="transmembrane region" description="Helical" evidence="13">
    <location>
        <begin position="128"/>
        <end position="148"/>
    </location>
</feature>
<evidence type="ECO:0000256" key="10">
    <source>
        <dbReference type="ARBA" id="ARBA00023136"/>
    </source>
</evidence>
<keyword evidence="7" id="KW-0630">Potassium</keyword>
<proteinExistence type="inferred from homology"/>
<keyword evidence="9" id="KW-0406">Ion transport</keyword>
<evidence type="ECO:0000256" key="7">
    <source>
        <dbReference type="ARBA" id="ARBA00022958"/>
    </source>
</evidence>
<feature type="domain" description="Cation/H+ exchanger transmembrane" evidence="14">
    <location>
        <begin position="51"/>
        <end position="415"/>
    </location>
</feature>
<dbReference type="Pfam" id="PF00999">
    <property type="entry name" value="Na_H_Exchanger"/>
    <property type="match status" value="1"/>
</dbReference>
<dbReference type="OrthoDB" id="2687058at2759"/>
<dbReference type="Gene3D" id="1.20.1530.20">
    <property type="match status" value="1"/>
</dbReference>
<dbReference type="InterPro" id="IPR006153">
    <property type="entry name" value="Cation/H_exchanger_TM"/>
</dbReference>
<keyword evidence="10 13" id="KW-0472">Membrane</keyword>
<dbReference type="InterPro" id="IPR050794">
    <property type="entry name" value="CPA2_transporter"/>
</dbReference>
<comment type="similarity">
    <text evidence="11">Belongs to the monovalent cation:proton antiporter 2 (CPA2) transporter (TC 2.A.37) family. CHX (TC 2.A.37.4) subfamily.</text>
</comment>
<dbReference type="PANTHER" id="PTHR32468:SF164">
    <property type="entry name" value="OS05G0485000 PROTEIN"/>
    <property type="match status" value="1"/>
</dbReference>
<dbReference type="PANTHER" id="PTHR32468">
    <property type="entry name" value="CATION/H + ANTIPORTER"/>
    <property type="match status" value="1"/>
</dbReference>
<name>A0A9E7HIE9_9LILI</name>
<gene>
    <name evidence="15" type="ORF">MUK42_18262</name>
</gene>
<reference evidence="15" key="1">
    <citation type="submission" date="2022-05" db="EMBL/GenBank/DDBJ databases">
        <title>The Musa troglodytarum L. genome provides insights into the mechanism of non-climacteric behaviour and enrichment of carotenoids.</title>
        <authorList>
            <person name="Wang J."/>
        </authorList>
    </citation>
    <scope>NUCLEOTIDE SEQUENCE</scope>
    <source>
        <tissue evidence="15">Leaf</tissue>
    </source>
</reference>
<feature type="region of interest" description="Disordered" evidence="12">
    <location>
        <begin position="549"/>
        <end position="607"/>
    </location>
</feature>
<feature type="region of interest" description="Disordered" evidence="12">
    <location>
        <begin position="660"/>
        <end position="700"/>
    </location>
</feature>
<evidence type="ECO:0000313" key="15">
    <source>
        <dbReference type="EMBL" id="URE31678.1"/>
    </source>
</evidence>
<feature type="compositionally biased region" description="Low complexity" evidence="12">
    <location>
        <begin position="587"/>
        <end position="600"/>
    </location>
</feature>
<protein>
    <submittedName>
        <fullName evidence="15">Sodium/hydrogen exchanger family</fullName>
    </submittedName>
</protein>
<evidence type="ECO:0000256" key="9">
    <source>
        <dbReference type="ARBA" id="ARBA00023065"/>
    </source>
</evidence>
<organism evidence="15 16">
    <name type="scientific">Musa troglodytarum</name>
    <name type="common">fe'i banana</name>
    <dbReference type="NCBI Taxonomy" id="320322"/>
    <lineage>
        <taxon>Eukaryota</taxon>
        <taxon>Viridiplantae</taxon>
        <taxon>Streptophyta</taxon>
        <taxon>Embryophyta</taxon>
        <taxon>Tracheophyta</taxon>
        <taxon>Spermatophyta</taxon>
        <taxon>Magnoliopsida</taxon>
        <taxon>Liliopsida</taxon>
        <taxon>Zingiberales</taxon>
        <taxon>Musaceae</taxon>
        <taxon>Musa</taxon>
    </lineage>
</organism>
<keyword evidence="5" id="KW-0633">Potassium transport</keyword>
<dbReference type="GO" id="GO:0016020">
    <property type="term" value="C:membrane"/>
    <property type="evidence" value="ECO:0007669"/>
    <property type="project" value="UniProtKB-SubCell"/>
</dbReference>
<evidence type="ECO:0000256" key="2">
    <source>
        <dbReference type="ARBA" id="ARBA00004119"/>
    </source>
</evidence>
<dbReference type="GO" id="GO:0009941">
    <property type="term" value="C:chloroplast envelope"/>
    <property type="evidence" value="ECO:0007669"/>
    <property type="project" value="UniProtKB-SubCell"/>
</dbReference>
<evidence type="ECO:0000256" key="13">
    <source>
        <dbReference type="SAM" id="Phobius"/>
    </source>
</evidence>
<feature type="transmembrane region" description="Helical" evidence="13">
    <location>
        <begin position="296"/>
        <end position="314"/>
    </location>
</feature>
<evidence type="ECO:0000256" key="5">
    <source>
        <dbReference type="ARBA" id="ARBA00022538"/>
    </source>
</evidence>
<feature type="transmembrane region" description="Helical" evidence="13">
    <location>
        <begin position="160"/>
        <end position="184"/>
    </location>
</feature>
<feature type="transmembrane region" description="Helical" evidence="13">
    <location>
        <begin position="37"/>
        <end position="56"/>
    </location>
</feature>
<dbReference type="Proteomes" id="UP001055439">
    <property type="component" value="Chromosome 8"/>
</dbReference>
<dbReference type="GO" id="GO:1902600">
    <property type="term" value="P:proton transmembrane transport"/>
    <property type="evidence" value="ECO:0007669"/>
    <property type="project" value="InterPro"/>
</dbReference>
<evidence type="ECO:0000256" key="6">
    <source>
        <dbReference type="ARBA" id="ARBA00022692"/>
    </source>
</evidence>
<feature type="transmembrane region" description="Helical" evidence="13">
    <location>
        <begin position="196"/>
        <end position="218"/>
    </location>
</feature>
<feature type="compositionally biased region" description="Basic and acidic residues" evidence="12">
    <location>
        <begin position="670"/>
        <end position="700"/>
    </location>
</feature>
<keyword evidence="4" id="KW-0813">Transport</keyword>
<dbReference type="GO" id="GO:0015297">
    <property type="term" value="F:antiporter activity"/>
    <property type="evidence" value="ECO:0007669"/>
    <property type="project" value="InterPro"/>
</dbReference>
<feature type="transmembrane region" description="Helical" evidence="13">
    <location>
        <begin position="396"/>
        <end position="417"/>
    </location>
</feature>
<keyword evidence="8 13" id="KW-1133">Transmembrane helix</keyword>
<dbReference type="EMBL" id="CP097510">
    <property type="protein sequence ID" value="URE31678.1"/>
    <property type="molecule type" value="Genomic_DNA"/>
</dbReference>
<keyword evidence="6 13" id="KW-0812">Transmembrane</keyword>
<sequence length="836" mass="89610">MDGNNTMESIVYCYRPDNVVGGGVWQSKPLYSYSLPVLLWQMVLVVAISRGLAFLLKPLRQPRVIAEILVGISPVGEGGKPLPLGDILFPPASYRQLEAMSTLGIIYYIFLIGAEFDIQMVAAMGKKVVAIATVNMAVPIVITVLVAHAMNLQPPEYVSYLVHVAFIGAAVSVTSFPVLVRLLAELKLLNDELGQLVVPPAVLSELTAWVFLAGSVLLPSYGVSPDVVVLPIMNWTVQRTPEGEAVSDAHITIVATGVLAAGLIADVIGFPSVFGAFVFGLLMPQGALTTELRNKLEDFVVGLLLPIYFGASGFKSNVSVITMDDKEGAAFVAALTSIMVLCFVAKLGSNLLIAQYYSLPASRGLSLGLLMNAKGSVEMIILNIGKQKGILDERTYTMMVLGSILTTAVVGPVLEIFNKTSRSRAAYKRRNLQQCRPDSELRMVACVYTARNVPSIISLLQMSNPTKRSPVFHSLEKVGSKSSGGALQADQIIAPFQSYEQQAGGVSVQRVTAVSPYSTMDEDIFNIAEERHTTIIVLLPQTAIGGRGLRGGRPGHPQRQHERPGPLALHRVHPRRPRDQRGREVLRGPARAAPRGGPLLRRARRPRGADVLVADGGASRCHPHRYPVPAGRGGHGQHGAAAGRGVHEPVPAQARDQRLGHVHRAGHQQHRGDGGGGPRDERSPQHVRGGERERDGVFAAARRVDAVDRVPRTGADRGHARVGRLRDAGVGAGGAAVRERGGRGRNGFDGGAGERETRSGAAVFEQRQPQGGAGTPQRRVDARRLISGGGANFGRQTSSSYSGLACIDSPFLSLDFLSPSFLFMNALLRRGNSWIA</sequence>
<evidence type="ECO:0000256" key="3">
    <source>
        <dbReference type="ARBA" id="ARBA00004141"/>
    </source>
</evidence>
<feature type="compositionally biased region" description="Basic residues" evidence="12">
    <location>
        <begin position="660"/>
        <end position="669"/>
    </location>
</feature>